<dbReference type="GO" id="GO:0071513">
    <property type="term" value="C:phosphopantothenoylcysteine decarboxylase complex"/>
    <property type="evidence" value="ECO:0007669"/>
    <property type="project" value="TreeGrafter"/>
</dbReference>
<comment type="catalytic activity">
    <reaction evidence="3 4">
        <text>(R)-4'-phosphopantothenate + L-cysteine + CTP = N-[(R)-4-phosphopantothenoyl]-L-cysteine + CMP + diphosphate + H(+)</text>
        <dbReference type="Rhea" id="RHEA:19397"/>
        <dbReference type="ChEBI" id="CHEBI:10986"/>
        <dbReference type="ChEBI" id="CHEBI:15378"/>
        <dbReference type="ChEBI" id="CHEBI:33019"/>
        <dbReference type="ChEBI" id="CHEBI:35235"/>
        <dbReference type="ChEBI" id="CHEBI:37563"/>
        <dbReference type="ChEBI" id="CHEBI:59458"/>
        <dbReference type="ChEBI" id="CHEBI:60377"/>
        <dbReference type="EC" id="6.3.2.5"/>
    </reaction>
</comment>
<feature type="transmembrane region" description="Helical" evidence="5">
    <location>
        <begin position="7"/>
        <end position="28"/>
    </location>
</feature>
<dbReference type="Pfam" id="PF04127">
    <property type="entry name" value="DFP"/>
    <property type="match status" value="1"/>
</dbReference>
<keyword evidence="2 3" id="KW-0456">Lyase</keyword>
<evidence type="ECO:0000259" key="6">
    <source>
        <dbReference type="Pfam" id="PF02441"/>
    </source>
</evidence>
<dbReference type="AlphaFoldDB" id="A0A0R2JG60"/>
<comment type="function">
    <text evidence="3">Catalyzes two sequential steps in the biosynthesis of coenzyme A. In the first step cysteine is conjugated to 4'-phosphopantothenate to form 4-phosphopantothenoylcysteine. In the second step the latter compound is decarboxylated to form 4'-phosphopantotheine.</text>
</comment>
<proteinExistence type="inferred from homology"/>
<dbReference type="GO" id="GO:0010181">
    <property type="term" value="F:FMN binding"/>
    <property type="evidence" value="ECO:0007669"/>
    <property type="project" value="UniProtKB-UniRule"/>
</dbReference>
<dbReference type="OrthoDB" id="9802554at2"/>
<dbReference type="InterPro" id="IPR035929">
    <property type="entry name" value="CoaB-like_sf"/>
</dbReference>
<comment type="similarity">
    <text evidence="3 4">In the N-terminal section; belongs to the HFCD (homo-oligomeric flavin containing Cys decarboxylase) superfamily.</text>
</comment>
<keyword evidence="5" id="KW-0472">Membrane</keyword>
<gene>
    <name evidence="3" type="primary">coaBC</name>
    <name evidence="8" type="ORF">IV67_GL000915</name>
</gene>
<feature type="binding site" evidence="3">
    <location>
        <position position="326"/>
    </location>
    <ligand>
        <name>CTP</name>
        <dbReference type="ChEBI" id="CHEBI:37563"/>
    </ligand>
</feature>
<dbReference type="STRING" id="1620.IV67_GL000915"/>
<feature type="domain" description="DNA/pantothenate metabolism flavoprotein C-terminal" evidence="7">
    <location>
        <begin position="188"/>
        <end position="398"/>
    </location>
</feature>
<keyword evidence="3" id="KW-0511">Multifunctional enzyme</keyword>
<comment type="function">
    <text evidence="4">Catalyzes two steps in the biosynthesis of coenzyme A. In the first step cysteine is conjugated to 4'-phosphopantothenate to form 4-phosphopantothenoylcysteine, in the latter compound is decarboxylated to form 4'-phosphopantotheine.</text>
</comment>
<dbReference type="InterPro" id="IPR007085">
    <property type="entry name" value="DNA/pantothenate-metab_flavo_C"/>
</dbReference>
<evidence type="ECO:0000256" key="1">
    <source>
        <dbReference type="ARBA" id="ARBA00022793"/>
    </source>
</evidence>
<feature type="region of interest" description="Phosphopantothenate--cysteine ligase" evidence="3">
    <location>
        <begin position="193"/>
        <end position="402"/>
    </location>
</feature>
<keyword evidence="3 4" id="KW-0436">Ligase</keyword>
<feature type="binding site" evidence="3">
    <location>
        <position position="344"/>
    </location>
    <ligand>
        <name>CTP</name>
        <dbReference type="ChEBI" id="CHEBI:37563"/>
    </ligand>
</feature>
<dbReference type="EC" id="4.1.1.36" evidence="3"/>
<dbReference type="GO" id="GO:0015941">
    <property type="term" value="P:pantothenate catabolic process"/>
    <property type="evidence" value="ECO:0007669"/>
    <property type="project" value="InterPro"/>
</dbReference>
<organism evidence="8 9">
    <name type="scientific">Weissella minor</name>
    <dbReference type="NCBI Taxonomy" id="1620"/>
    <lineage>
        <taxon>Bacteria</taxon>
        <taxon>Bacillati</taxon>
        <taxon>Bacillota</taxon>
        <taxon>Bacilli</taxon>
        <taxon>Lactobacillales</taxon>
        <taxon>Lactobacillaceae</taxon>
        <taxon>Weissella</taxon>
    </lineage>
</organism>
<evidence type="ECO:0000313" key="8">
    <source>
        <dbReference type="EMBL" id="KRN76339.1"/>
    </source>
</evidence>
<keyword evidence="3" id="KW-0460">Magnesium</keyword>
<comment type="caution">
    <text evidence="8">The sequence shown here is derived from an EMBL/GenBank/DDBJ whole genome shotgun (WGS) entry which is preliminary data.</text>
</comment>
<dbReference type="PANTHER" id="PTHR14359:SF6">
    <property type="entry name" value="PHOSPHOPANTOTHENOYLCYSTEINE DECARBOXYLASE"/>
    <property type="match status" value="1"/>
</dbReference>
<dbReference type="Pfam" id="PF02441">
    <property type="entry name" value="Flavoprotein"/>
    <property type="match status" value="1"/>
</dbReference>
<dbReference type="GO" id="GO:0046872">
    <property type="term" value="F:metal ion binding"/>
    <property type="evidence" value="ECO:0007669"/>
    <property type="project" value="UniProtKB-KW"/>
</dbReference>
<comment type="similarity">
    <text evidence="3 4">In the C-terminal section; belongs to the PPC synthetase family.</text>
</comment>
<feature type="region of interest" description="Phosphopantothenoylcysteine decarboxylase" evidence="3">
    <location>
        <begin position="1"/>
        <end position="192"/>
    </location>
</feature>
<evidence type="ECO:0000313" key="9">
    <source>
        <dbReference type="Proteomes" id="UP000051673"/>
    </source>
</evidence>
<accession>A0A0R2JG60</accession>
<comment type="pathway">
    <text evidence="3 4">Cofactor biosynthesis; coenzyme A biosynthesis; CoA from (R)-pantothenate: step 2/5.</text>
</comment>
<name>A0A0R2JG60_9LACO</name>
<protein>
    <recommendedName>
        <fullName evidence="3">Coenzyme A biosynthesis bifunctional protein CoaBC</fullName>
    </recommendedName>
    <alternativeName>
        <fullName evidence="3">DNA/pantothenate metabolism flavoprotein</fullName>
    </alternativeName>
    <alternativeName>
        <fullName evidence="3">Phosphopantothenoylcysteine synthetase/decarboxylase</fullName>
        <shortName evidence="3">PPCS-PPCDC</shortName>
    </alternativeName>
    <domain>
        <recommendedName>
            <fullName evidence="3">Phosphopantothenoylcysteine decarboxylase</fullName>
            <shortName evidence="3">PPC decarboxylase</shortName>
            <shortName evidence="3">PPC-DC</shortName>
            <ecNumber evidence="3">4.1.1.36</ecNumber>
        </recommendedName>
        <alternativeName>
            <fullName evidence="3">CoaC</fullName>
        </alternativeName>
    </domain>
    <domain>
        <recommendedName>
            <fullName evidence="3">Phosphopantothenate--cysteine ligase</fullName>
            <ecNumber evidence="3">6.3.2.5</ecNumber>
        </recommendedName>
        <alternativeName>
            <fullName evidence="3">CoaB</fullName>
        </alternativeName>
        <alternativeName>
            <fullName evidence="3">Phosphopantothenoylcysteine synthetase</fullName>
            <shortName evidence="3">PPC synthetase</shortName>
            <shortName evidence="3">PPC-S</shortName>
        </alternativeName>
    </domain>
</protein>
<dbReference type="NCBIfam" id="TIGR00521">
    <property type="entry name" value="coaBC_dfp"/>
    <property type="match status" value="1"/>
</dbReference>
<dbReference type="Proteomes" id="UP000051673">
    <property type="component" value="Unassembled WGS sequence"/>
</dbReference>
<keyword evidence="3 4" id="KW-0285">Flavoprotein</keyword>
<dbReference type="SUPFAM" id="SSF52507">
    <property type="entry name" value="Homo-oligomeric flavin-containing Cys decarboxylases, HFCD"/>
    <property type="match status" value="1"/>
</dbReference>
<dbReference type="SUPFAM" id="SSF102645">
    <property type="entry name" value="CoaB-like"/>
    <property type="match status" value="1"/>
</dbReference>
<comment type="catalytic activity">
    <reaction evidence="3 4">
        <text>N-[(R)-4-phosphopantothenoyl]-L-cysteine + H(+) = (R)-4'-phosphopantetheine + CO2</text>
        <dbReference type="Rhea" id="RHEA:16793"/>
        <dbReference type="ChEBI" id="CHEBI:15378"/>
        <dbReference type="ChEBI" id="CHEBI:16526"/>
        <dbReference type="ChEBI" id="CHEBI:59458"/>
        <dbReference type="ChEBI" id="CHEBI:61723"/>
        <dbReference type="EC" id="4.1.1.36"/>
    </reaction>
</comment>
<feature type="domain" description="Flavoprotein" evidence="6">
    <location>
        <begin position="5"/>
        <end position="173"/>
    </location>
</feature>
<keyword evidence="3" id="KW-0479">Metal-binding</keyword>
<evidence type="ECO:0000256" key="4">
    <source>
        <dbReference type="RuleBase" id="RU364078"/>
    </source>
</evidence>
<feature type="binding site" evidence="3">
    <location>
        <position position="290"/>
    </location>
    <ligand>
        <name>CTP</name>
        <dbReference type="ChEBI" id="CHEBI:37563"/>
    </ligand>
</feature>
<comment type="cofactor">
    <cofactor evidence="3">
        <name>FMN</name>
        <dbReference type="ChEBI" id="CHEBI:58210"/>
    </cofactor>
    <text evidence="3">Binds 1 FMN per subunit.</text>
</comment>
<keyword evidence="1 3" id="KW-0210">Decarboxylase</keyword>
<dbReference type="InterPro" id="IPR036551">
    <property type="entry name" value="Flavin_trans-like"/>
</dbReference>
<feature type="binding site" evidence="3">
    <location>
        <position position="280"/>
    </location>
    <ligand>
        <name>CTP</name>
        <dbReference type="ChEBI" id="CHEBI:37563"/>
    </ligand>
</feature>
<keyword evidence="5" id="KW-1133">Transmembrane helix</keyword>
<dbReference type="EC" id="6.3.2.5" evidence="3"/>
<dbReference type="InterPro" id="IPR005252">
    <property type="entry name" value="CoaBC"/>
</dbReference>
<comment type="cofactor">
    <cofactor evidence="3">
        <name>Mg(2+)</name>
        <dbReference type="ChEBI" id="CHEBI:18420"/>
    </cofactor>
</comment>
<evidence type="ECO:0000256" key="3">
    <source>
        <dbReference type="HAMAP-Rule" id="MF_02225"/>
    </source>
</evidence>
<dbReference type="UniPathway" id="UPA00241">
    <property type="reaction ID" value="UER00353"/>
</dbReference>
<dbReference type="Gene3D" id="3.40.50.1950">
    <property type="entry name" value="Flavin prenyltransferase-like"/>
    <property type="match status" value="1"/>
</dbReference>
<feature type="binding site" evidence="3">
    <location>
        <begin position="308"/>
        <end position="311"/>
    </location>
    <ligand>
        <name>CTP</name>
        <dbReference type="ChEBI" id="CHEBI:37563"/>
    </ligand>
</feature>
<dbReference type="GO" id="GO:0004632">
    <property type="term" value="F:phosphopantothenate--cysteine ligase activity"/>
    <property type="evidence" value="ECO:0007669"/>
    <property type="project" value="UniProtKB-UniRule"/>
</dbReference>
<dbReference type="GO" id="GO:0015937">
    <property type="term" value="P:coenzyme A biosynthetic process"/>
    <property type="evidence" value="ECO:0007669"/>
    <property type="project" value="UniProtKB-UniRule"/>
</dbReference>
<dbReference type="HAMAP" id="MF_02225">
    <property type="entry name" value="CoaBC"/>
    <property type="match status" value="1"/>
</dbReference>
<dbReference type="PANTHER" id="PTHR14359">
    <property type="entry name" value="HOMO-OLIGOMERIC FLAVIN CONTAINING CYS DECARBOXYLASE FAMILY"/>
    <property type="match status" value="1"/>
</dbReference>
<dbReference type="EMBL" id="JQCD01000030">
    <property type="protein sequence ID" value="KRN76339.1"/>
    <property type="molecule type" value="Genomic_DNA"/>
</dbReference>
<sequence>MIAGKKIVLVVTGGIAAYKTLILARLLIKAHAEVRVVMTHAATEFVTPKTFSVLTQHDVLTDLFSDQTQADISHIELADWADYMLVVPATANFMAKMVQGIADDAASSVVIARHTPIAIAPAMNLNMYQNPAVVRNLEQLKADGVHIIEPVVGDLAEGYQGKGRLPEPEDLYAQIEVLMERDLGTPVLTGKRVLISAGGTKEAIDPVRYIANRSSGKMGYALAQAAVQAGAQVDLVSTVQLPAPMFTNVIAVETADQMLAAMQAHFEQADIVIMAAAVADYRVANPANQKIKKDPDQKGLTLNLVENPDILAQLGAKKTHQYLVGFAAETQNLLEHAQAKLIKKQADLLIANDVSNHDIAFGSDNNEVTLLSKNDAPKHLPLTDKLTLSHQILEIIAAQMEE</sequence>
<dbReference type="PATRIC" id="fig|1620.3.peg.931"/>
<evidence type="ECO:0000256" key="2">
    <source>
        <dbReference type="ARBA" id="ARBA00023239"/>
    </source>
</evidence>
<comment type="caution">
    <text evidence="3">Lacks conserved residue(s) required for the propagation of feature annotation.</text>
</comment>
<feature type="binding site" evidence="3">
    <location>
        <position position="340"/>
    </location>
    <ligand>
        <name>CTP</name>
        <dbReference type="ChEBI" id="CHEBI:37563"/>
    </ligand>
</feature>
<keyword evidence="5" id="KW-0812">Transmembrane</keyword>
<keyword evidence="3 4" id="KW-0288">FMN</keyword>
<comment type="pathway">
    <text evidence="3 4">Cofactor biosynthesis; coenzyme A biosynthesis; CoA from (R)-pantothenate: step 3/5.</text>
</comment>
<dbReference type="GO" id="GO:0004633">
    <property type="term" value="F:phosphopantothenoylcysteine decarboxylase activity"/>
    <property type="evidence" value="ECO:0007669"/>
    <property type="project" value="UniProtKB-UniRule"/>
</dbReference>
<dbReference type="Gene3D" id="3.40.50.10300">
    <property type="entry name" value="CoaB-like"/>
    <property type="match status" value="1"/>
</dbReference>
<evidence type="ECO:0000256" key="5">
    <source>
        <dbReference type="SAM" id="Phobius"/>
    </source>
</evidence>
<keyword evidence="9" id="KW-1185">Reference proteome</keyword>
<dbReference type="InterPro" id="IPR003382">
    <property type="entry name" value="Flavoprotein"/>
</dbReference>
<reference evidence="8 9" key="1">
    <citation type="journal article" date="2015" name="Genome Announc.">
        <title>Expanding the biotechnology potential of lactobacilli through comparative genomics of 213 strains and associated genera.</title>
        <authorList>
            <person name="Sun Z."/>
            <person name="Harris H.M."/>
            <person name="McCann A."/>
            <person name="Guo C."/>
            <person name="Argimon S."/>
            <person name="Zhang W."/>
            <person name="Yang X."/>
            <person name="Jeffery I.B."/>
            <person name="Cooney J.C."/>
            <person name="Kagawa T.F."/>
            <person name="Liu W."/>
            <person name="Song Y."/>
            <person name="Salvetti E."/>
            <person name="Wrobel A."/>
            <person name="Rasinkangas P."/>
            <person name="Parkhill J."/>
            <person name="Rea M.C."/>
            <person name="O'Sullivan O."/>
            <person name="Ritari J."/>
            <person name="Douillard F.P."/>
            <person name="Paul Ross R."/>
            <person name="Yang R."/>
            <person name="Briner A.E."/>
            <person name="Felis G.E."/>
            <person name="de Vos W.M."/>
            <person name="Barrangou R."/>
            <person name="Klaenhammer T.R."/>
            <person name="Caufield P.W."/>
            <person name="Cui Y."/>
            <person name="Zhang H."/>
            <person name="O'Toole P.W."/>
        </authorList>
    </citation>
    <scope>NUCLEOTIDE SEQUENCE [LARGE SCALE GENOMIC DNA]</scope>
    <source>
        <strain evidence="8 9">DSM 20014</strain>
    </source>
</reference>
<evidence type="ECO:0000259" key="7">
    <source>
        <dbReference type="Pfam" id="PF04127"/>
    </source>
</evidence>